<dbReference type="GO" id="GO:0005576">
    <property type="term" value="C:extracellular region"/>
    <property type="evidence" value="ECO:0007669"/>
    <property type="project" value="UniProtKB-SubCell"/>
</dbReference>
<evidence type="ECO:0000256" key="2">
    <source>
        <dbReference type="ARBA" id="ARBA00005581"/>
    </source>
</evidence>
<dbReference type="PANTHER" id="PTHR31232">
    <property type="match status" value="1"/>
</dbReference>
<comment type="similarity">
    <text evidence="2 6">Belongs to the plant self-incompatibility (S1) protein family.</text>
</comment>
<dbReference type="PANTHER" id="PTHR31232:SF43">
    <property type="entry name" value="S-PROTEIN HOMOLOG 29-RELATED"/>
    <property type="match status" value="1"/>
</dbReference>
<dbReference type="GO" id="GO:0060320">
    <property type="term" value="P:rejection of self pollen"/>
    <property type="evidence" value="ECO:0007669"/>
    <property type="project" value="UniProtKB-KW"/>
</dbReference>
<protein>
    <recommendedName>
        <fullName evidence="6">S-protein homolog</fullName>
    </recommendedName>
</protein>
<evidence type="ECO:0000256" key="3">
    <source>
        <dbReference type="ARBA" id="ARBA00022471"/>
    </source>
</evidence>
<dbReference type="AlphaFoldDB" id="A0A834WHF4"/>
<accession>A0A834WHF4</accession>
<gene>
    <name evidence="7" type="ORF">G2W53_024956</name>
</gene>
<dbReference type="Proteomes" id="UP000634136">
    <property type="component" value="Unassembled WGS sequence"/>
</dbReference>
<keyword evidence="8" id="KW-1185">Reference proteome</keyword>
<evidence type="ECO:0000313" key="8">
    <source>
        <dbReference type="Proteomes" id="UP000634136"/>
    </source>
</evidence>
<dbReference type="OrthoDB" id="1430548at2759"/>
<dbReference type="Pfam" id="PF05938">
    <property type="entry name" value="Self-incomp_S1"/>
    <property type="match status" value="1"/>
</dbReference>
<evidence type="ECO:0000313" key="7">
    <source>
        <dbReference type="EMBL" id="KAF7819501.1"/>
    </source>
</evidence>
<evidence type="ECO:0000256" key="1">
    <source>
        <dbReference type="ARBA" id="ARBA00004613"/>
    </source>
</evidence>
<comment type="caution">
    <text evidence="7">The sequence shown here is derived from an EMBL/GenBank/DDBJ whole genome shotgun (WGS) entry which is preliminary data.</text>
</comment>
<keyword evidence="5" id="KW-0732">Signal</keyword>
<evidence type="ECO:0000256" key="6">
    <source>
        <dbReference type="RuleBase" id="RU367044"/>
    </source>
</evidence>
<keyword evidence="3 6" id="KW-0713">Self-incompatibility</keyword>
<keyword evidence="4 6" id="KW-0964">Secreted</keyword>
<organism evidence="7 8">
    <name type="scientific">Senna tora</name>
    <dbReference type="NCBI Taxonomy" id="362788"/>
    <lineage>
        <taxon>Eukaryota</taxon>
        <taxon>Viridiplantae</taxon>
        <taxon>Streptophyta</taxon>
        <taxon>Embryophyta</taxon>
        <taxon>Tracheophyta</taxon>
        <taxon>Spermatophyta</taxon>
        <taxon>Magnoliopsida</taxon>
        <taxon>eudicotyledons</taxon>
        <taxon>Gunneridae</taxon>
        <taxon>Pentapetalae</taxon>
        <taxon>rosids</taxon>
        <taxon>fabids</taxon>
        <taxon>Fabales</taxon>
        <taxon>Fabaceae</taxon>
        <taxon>Caesalpinioideae</taxon>
        <taxon>Cassia clade</taxon>
        <taxon>Senna</taxon>
    </lineage>
</organism>
<comment type="subcellular location">
    <subcellularLocation>
        <location evidence="1 6">Secreted</location>
    </subcellularLocation>
</comment>
<evidence type="ECO:0000256" key="4">
    <source>
        <dbReference type="ARBA" id="ARBA00022525"/>
    </source>
</evidence>
<dbReference type="EMBL" id="JAAIUW010000008">
    <property type="protein sequence ID" value="KAF7819501.1"/>
    <property type="molecule type" value="Genomic_DNA"/>
</dbReference>
<reference evidence="7" key="1">
    <citation type="submission" date="2020-09" db="EMBL/GenBank/DDBJ databases">
        <title>Genome-Enabled Discovery of Anthraquinone Biosynthesis in Senna tora.</title>
        <authorList>
            <person name="Kang S.-H."/>
            <person name="Pandey R.P."/>
            <person name="Lee C.-M."/>
            <person name="Sim J.-S."/>
            <person name="Jeong J.-T."/>
            <person name="Choi B.-S."/>
            <person name="Jung M."/>
            <person name="Ginzburg D."/>
            <person name="Zhao K."/>
            <person name="Won S.Y."/>
            <person name="Oh T.-J."/>
            <person name="Yu Y."/>
            <person name="Kim N.-H."/>
            <person name="Lee O.R."/>
            <person name="Lee T.-H."/>
            <person name="Bashyal P."/>
            <person name="Kim T.-S."/>
            <person name="Lee W.-H."/>
            <person name="Kawkins C."/>
            <person name="Kim C.-K."/>
            <person name="Kim J.S."/>
            <person name="Ahn B.O."/>
            <person name="Rhee S.Y."/>
            <person name="Sohng J.K."/>
        </authorList>
    </citation>
    <scope>NUCLEOTIDE SEQUENCE</scope>
    <source>
        <tissue evidence="7">Leaf</tissue>
    </source>
</reference>
<evidence type="ECO:0000256" key="5">
    <source>
        <dbReference type="ARBA" id="ARBA00022729"/>
    </source>
</evidence>
<name>A0A834WHF4_9FABA</name>
<sequence length="119" mass="13828">MGKGGKAWILFPPKVTVSITNKADQDLTLHCKSKTEDLGVHTIKLNESYEFKFKPAPILDITLYFCGFRWSSESATTLHRFDIYEERRDQWCTECSWRLTPDGPCVEGHGEIKHCYLWK</sequence>
<proteinExistence type="inferred from homology"/>
<dbReference type="InterPro" id="IPR010264">
    <property type="entry name" value="Self-incomp_S1"/>
</dbReference>